<gene>
    <name evidence="4" type="ORF">ETSY1_05205</name>
</gene>
<feature type="transmembrane region" description="Helical" evidence="2">
    <location>
        <begin position="518"/>
        <end position="538"/>
    </location>
</feature>
<sequence length="684" mass="75612">MADERHIRIEGDAAGNIIITGNANRIEVMPGMRTQEPEAPAIVSAIGPNPYVGLAAFTERESERFFGREQQTALLWQIFRGLYTDVPEASPGQTTPVRVLPILGPSGSGKSSLARAGLLPELAKRPLPGWQTSRVVVVRPDAHPLEALAVMLARLATREAAPVAKTREFEEELKRRNQAGDYDGLRRIVDALPGIDTSPLIVLVDQFEEIYTLCQDTTERDQFVANLLHAAADRSQHLSVVLTLRSDFLGQTQQHPDLNRLIAAQGVIVPAMSSAELRDAITKPAIYANPPLDAATVDLLVAETDGREGALPLLQFALERIWEGMAHGIPPAETLRGIGGVGGALASEAQRLYDRLTPEQQLVARRAFLAMIQLGEGTQDTRRRVEIADLVAHAEEAEHVRHVLRTFAGRDARLVTLATEMDGTDWAEVTHEALFEHWADLREWLDRGRTDLRFHRRLTEAARNWQEQGRPDGSLWRSPDLDLLQAFHRRAGDDMTAGEVEFMSLSATKARRAWRLRWLAVIGLIVLTLAAGGMAYVAQLSSRQARVAEIRAERRFNDVRELANSFIFEFHNAIKNLAGATPARELLVRRALTYLQRLSQEAEDDLSLQRDLAASYLGIGDIQVSTGNVDEAAKSYQQGLKIFERISQANPTNVQAQRDLSVSYDKIGNIQAATGETQGALERG</sequence>
<dbReference type="InterPro" id="IPR019734">
    <property type="entry name" value="TPR_rpt"/>
</dbReference>
<dbReference type="AlphaFoldDB" id="W4LVQ3"/>
<keyword evidence="2" id="KW-0812">Transmembrane</keyword>
<dbReference type="Gene3D" id="3.40.50.300">
    <property type="entry name" value="P-loop containing nucleotide triphosphate hydrolases"/>
    <property type="match status" value="1"/>
</dbReference>
<keyword evidence="1" id="KW-0802">TPR repeat</keyword>
<evidence type="ECO:0000256" key="1">
    <source>
        <dbReference type="PROSITE-ProRule" id="PRU00339"/>
    </source>
</evidence>
<dbReference type="Pfam" id="PF20703">
    <property type="entry name" value="nSTAND1"/>
    <property type="match status" value="1"/>
</dbReference>
<dbReference type="PROSITE" id="PS50005">
    <property type="entry name" value="TPR"/>
    <property type="match status" value="1"/>
</dbReference>
<evidence type="ECO:0000259" key="3">
    <source>
        <dbReference type="Pfam" id="PF20703"/>
    </source>
</evidence>
<comment type="caution">
    <text evidence="4">The sequence shown here is derived from an EMBL/GenBank/DDBJ whole genome shotgun (WGS) entry which is preliminary data.</text>
</comment>
<name>W4LVQ3_ENTF1</name>
<dbReference type="Proteomes" id="UP000019141">
    <property type="component" value="Unassembled WGS sequence"/>
</dbReference>
<dbReference type="InterPro" id="IPR049052">
    <property type="entry name" value="nSTAND1"/>
</dbReference>
<keyword evidence="2" id="KW-0472">Membrane</keyword>
<evidence type="ECO:0000313" key="4">
    <source>
        <dbReference type="EMBL" id="ETX01978.1"/>
    </source>
</evidence>
<protein>
    <recommendedName>
        <fullName evidence="3">Novel STAND NTPase 1 domain-containing protein</fullName>
    </recommendedName>
</protein>
<reference evidence="4 5" key="1">
    <citation type="journal article" date="2014" name="Nature">
        <title>An environmental bacterial taxon with a large and distinct metabolic repertoire.</title>
        <authorList>
            <person name="Wilson M.C."/>
            <person name="Mori T."/>
            <person name="Ruckert C."/>
            <person name="Uria A.R."/>
            <person name="Helf M.J."/>
            <person name="Takada K."/>
            <person name="Gernert C."/>
            <person name="Steffens U.A."/>
            <person name="Heycke N."/>
            <person name="Schmitt S."/>
            <person name="Rinke C."/>
            <person name="Helfrich E.J."/>
            <person name="Brachmann A.O."/>
            <person name="Gurgui C."/>
            <person name="Wakimoto T."/>
            <person name="Kracht M."/>
            <person name="Crusemann M."/>
            <person name="Hentschel U."/>
            <person name="Abe I."/>
            <person name="Matsunaga S."/>
            <person name="Kalinowski J."/>
            <person name="Takeyama H."/>
            <person name="Piel J."/>
        </authorList>
    </citation>
    <scope>NUCLEOTIDE SEQUENCE [LARGE SCALE GENOMIC DNA]</scope>
    <source>
        <strain evidence="5">TSY1</strain>
    </source>
</reference>
<dbReference type="EMBL" id="AZHW01000184">
    <property type="protein sequence ID" value="ETX01978.1"/>
    <property type="molecule type" value="Genomic_DNA"/>
</dbReference>
<accession>W4LVQ3</accession>
<dbReference type="SUPFAM" id="SSF52540">
    <property type="entry name" value="P-loop containing nucleoside triphosphate hydrolases"/>
    <property type="match status" value="1"/>
</dbReference>
<keyword evidence="5" id="KW-1185">Reference proteome</keyword>
<dbReference type="SUPFAM" id="SSF48452">
    <property type="entry name" value="TPR-like"/>
    <property type="match status" value="1"/>
</dbReference>
<feature type="repeat" description="TPR" evidence="1">
    <location>
        <begin position="613"/>
        <end position="646"/>
    </location>
</feature>
<dbReference type="HOGENOM" id="CLU_002352_3_0_7"/>
<feature type="domain" description="Novel STAND NTPase 1" evidence="3">
    <location>
        <begin position="50"/>
        <end position="472"/>
    </location>
</feature>
<feature type="non-terminal residue" evidence="4">
    <location>
        <position position="684"/>
    </location>
</feature>
<keyword evidence="2" id="KW-1133">Transmembrane helix</keyword>
<evidence type="ECO:0000256" key="2">
    <source>
        <dbReference type="SAM" id="Phobius"/>
    </source>
</evidence>
<dbReference type="InterPro" id="IPR027417">
    <property type="entry name" value="P-loop_NTPase"/>
</dbReference>
<dbReference type="Gene3D" id="1.25.40.10">
    <property type="entry name" value="Tetratricopeptide repeat domain"/>
    <property type="match status" value="1"/>
</dbReference>
<proteinExistence type="predicted"/>
<organism evidence="4 5">
    <name type="scientific">Entotheonella factor</name>
    <dbReference type="NCBI Taxonomy" id="1429438"/>
    <lineage>
        <taxon>Bacteria</taxon>
        <taxon>Pseudomonadati</taxon>
        <taxon>Nitrospinota/Tectimicrobiota group</taxon>
        <taxon>Candidatus Tectimicrobiota</taxon>
        <taxon>Candidatus Entotheonellia</taxon>
        <taxon>Candidatus Entotheonellales</taxon>
        <taxon>Candidatus Entotheonellaceae</taxon>
        <taxon>Candidatus Entotheonella</taxon>
    </lineage>
</organism>
<dbReference type="InterPro" id="IPR011990">
    <property type="entry name" value="TPR-like_helical_dom_sf"/>
</dbReference>
<evidence type="ECO:0000313" key="5">
    <source>
        <dbReference type="Proteomes" id="UP000019141"/>
    </source>
</evidence>